<name>A0ABS4TLX7_9PSEU</name>
<evidence type="ECO:0000256" key="1">
    <source>
        <dbReference type="ARBA" id="ARBA00006754"/>
    </source>
</evidence>
<dbReference type="Pfam" id="PF14361">
    <property type="entry name" value="RsbRD_N"/>
    <property type="match status" value="1"/>
</dbReference>
<dbReference type="InterPro" id="IPR051448">
    <property type="entry name" value="CdaR-like_regulators"/>
</dbReference>
<dbReference type="Pfam" id="PF13556">
    <property type="entry name" value="HTH_30"/>
    <property type="match status" value="1"/>
</dbReference>
<dbReference type="Pfam" id="PF17853">
    <property type="entry name" value="GGDEF_2"/>
    <property type="match status" value="1"/>
</dbReference>
<feature type="domain" description="CdaR GGDEF-like" evidence="4">
    <location>
        <begin position="169"/>
        <end position="271"/>
    </location>
</feature>
<proteinExistence type="inferred from homology"/>
<evidence type="ECO:0008006" key="7">
    <source>
        <dbReference type="Google" id="ProtNLM"/>
    </source>
</evidence>
<evidence type="ECO:0000313" key="6">
    <source>
        <dbReference type="Proteomes" id="UP001519332"/>
    </source>
</evidence>
<dbReference type="InterPro" id="IPR025736">
    <property type="entry name" value="PucR_C-HTH_dom"/>
</dbReference>
<evidence type="ECO:0000259" key="4">
    <source>
        <dbReference type="Pfam" id="PF17853"/>
    </source>
</evidence>
<accession>A0ABS4TLX7</accession>
<evidence type="ECO:0000259" key="3">
    <source>
        <dbReference type="Pfam" id="PF14361"/>
    </source>
</evidence>
<protein>
    <recommendedName>
        <fullName evidence="7">PucR C-terminal helix-turn-helix domain-containing protein</fullName>
    </recommendedName>
</protein>
<dbReference type="InterPro" id="IPR025751">
    <property type="entry name" value="RsbRD_N_dom"/>
</dbReference>
<gene>
    <name evidence="5" type="ORF">JOF56_005308</name>
</gene>
<feature type="domain" description="PucR C-terminal helix-turn-helix" evidence="2">
    <location>
        <begin position="320"/>
        <end position="367"/>
    </location>
</feature>
<evidence type="ECO:0000259" key="2">
    <source>
        <dbReference type="Pfam" id="PF13556"/>
    </source>
</evidence>
<dbReference type="PANTHER" id="PTHR33744">
    <property type="entry name" value="CARBOHYDRATE DIACID REGULATOR"/>
    <property type="match status" value="1"/>
</dbReference>
<dbReference type="Gene3D" id="1.10.10.2840">
    <property type="entry name" value="PucR C-terminal helix-turn-helix domain"/>
    <property type="match status" value="1"/>
</dbReference>
<feature type="domain" description="RsbT co-antagonist protein RsbRD N-terminal" evidence="3">
    <location>
        <begin position="17"/>
        <end position="138"/>
    </location>
</feature>
<dbReference type="Proteomes" id="UP001519332">
    <property type="component" value="Unassembled WGS sequence"/>
</dbReference>
<dbReference type="RefSeq" id="WP_209642187.1">
    <property type="nucleotide sequence ID" value="NZ_JAGINW010000001.1"/>
</dbReference>
<keyword evidence="6" id="KW-1185">Reference proteome</keyword>
<comment type="similarity">
    <text evidence="1">Belongs to the CdaR family.</text>
</comment>
<reference evidence="5 6" key="1">
    <citation type="submission" date="2021-03" db="EMBL/GenBank/DDBJ databases">
        <title>Sequencing the genomes of 1000 actinobacteria strains.</title>
        <authorList>
            <person name="Klenk H.-P."/>
        </authorList>
    </citation>
    <scope>NUCLEOTIDE SEQUENCE [LARGE SCALE GENOMIC DNA]</scope>
    <source>
        <strain evidence="5 6">DSM 46670</strain>
    </source>
</reference>
<dbReference type="InterPro" id="IPR042070">
    <property type="entry name" value="PucR_C-HTH_sf"/>
</dbReference>
<organism evidence="5 6">
    <name type="scientific">Kibdelosporangium banguiense</name>
    <dbReference type="NCBI Taxonomy" id="1365924"/>
    <lineage>
        <taxon>Bacteria</taxon>
        <taxon>Bacillati</taxon>
        <taxon>Actinomycetota</taxon>
        <taxon>Actinomycetes</taxon>
        <taxon>Pseudonocardiales</taxon>
        <taxon>Pseudonocardiaceae</taxon>
        <taxon>Kibdelosporangium</taxon>
    </lineage>
</organism>
<dbReference type="EMBL" id="JAGINW010000001">
    <property type="protein sequence ID" value="MBP2324923.1"/>
    <property type="molecule type" value="Genomic_DNA"/>
</dbReference>
<dbReference type="InterPro" id="IPR041522">
    <property type="entry name" value="CdaR_GGDEF"/>
</dbReference>
<comment type="caution">
    <text evidence="5">The sequence shown here is derived from an EMBL/GenBank/DDBJ whole genome shotgun (WGS) entry which is preliminary data.</text>
</comment>
<evidence type="ECO:0000313" key="5">
    <source>
        <dbReference type="EMBL" id="MBP2324923.1"/>
    </source>
</evidence>
<sequence>MGNAVSDLLGLLAKQIPANAKRVVEVCADDQPEYAAAAGDPREYAGMLDFAVFIRRRTLELVAGNEPLTDDDLAVVSATGERRGETGMSRTVLRRVLTLHASATLNEIQEASGPNDLPVTMQMLGWLGPQGAIAQQAYTLGFLKGQKHFLPVIAQVRQYTEMVLGGETAALANGRDLGIAVPESYQVIVARIPDVDVETAAEVVHTVWRRYGVPATWFGQDEFVALVPVEQQTNATKVISDFAEIIGRPFSVGTAEGPASALAEAFALARRVSLLTRAETAPSHLYTAADVFIELGAAELPEIDRWLHSLAQRLTDGPVLVDTLDAYYRNDLNRPRAAAALCIHPRSLDYRLQRVQELAGIDPASTHGIRILSTVVSRVLGGR</sequence>